<sequence>MIQHLSKSKNLNPTTTRNYPNHYGALNENIAESRSCFPLLSTLKEDTNPSPPSPPVRGPPPFSLQGGSPPSLLLFSCSPSFLPHAFSNWFLLLFLLYLCFNVPFTFHLQPFTSLTFFFFSSSLMFCLLFLFCFHYFTYVPAFLFLFVLLLLIDLDLRSRYEI</sequence>
<accession>A0ABU6R915</accession>
<dbReference type="Proteomes" id="UP001341840">
    <property type="component" value="Unassembled WGS sequence"/>
</dbReference>
<gene>
    <name evidence="2" type="ORF">PIB30_020954</name>
</gene>
<evidence type="ECO:0000313" key="3">
    <source>
        <dbReference type="Proteomes" id="UP001341840"/>
    </source>
</evidence>
<proteinExistence type="predicted"/>
<keyword evidence="1" id="KW-0812">Transmembrane</keyword>
<reference evidence="2 3" key="1">
    <citation type="journal article" date="2023" name="Plants (Basel)">
        <title>Bridging the Gap: Combining Genomics and Transcriptomics Approaches to Understand Stylosanthes scabra, an Orphan Legume from the Brazilian Caatinga.</title>
        <authorList>
            <person name="Ferreira-Neto J.R.C."/>
            <person name="da Silva M.D."/>
            <person name="Binneck E."/>
            <person name="de Melo N.F."/>
            <person name="da Silva R.H."/>
            <person name="de Melo A.L.T.M."/>
            <person name="Pandolfi V."/>
            <person name="Bustamante F.O."/>
            <person name="Brasileiro-Vidal A.C."/>
            <person name="Benko-Iseppon A.M."/>
        </authorList>
    </citation>
    <scope>NUCLEOTIDE SEQUENCE [LARGE SCALE GENOMIC DNA]</scope>
    <source>
        <tissue evidence="2">Leaves</tissue>
    </source>
</reference>
<evidence type="ECO:0000313" key="2">
    <source>
        <dbReference type="EMBL" id="MED6120450.1"/>
    </source>
</evidence>
<protein>
    <submittedName>
        <fullName evidence="2">Uncharacterized protein</fullName>
    </submittedName>
</protein>
<feature type="transmembrane region" description="Helical" evidence="1">
    <location>
        <begin position="137"/>
        <end position="156"/>
    </location>
</feature>
<organism evidence="2 3">
    <name type="scientific">Stylosanthes scabra</name>
    <dbReference type="NCBI Taxonomy" id="79078"/>
    <lineage>
        <taxon>Eukaryota</taxon>
        <taxon>Viridiplantae</taxon>
        <taxon>Streptophyta</taxon>
        <taxon>Embryophyta</taxon>
        <taxon>Tracheophyta</taxon>
        <taxon>Spermatophyta</taxon>
        <taxon>Magnoliopsida</taxon>
        <taxon>eudicotyledons</taxon>
        <taxon>Gunneridae</taxon>
        <taxon>Pentapetalae</taxon>
        <taxon>rosids</taxon>
        <taxon>fabids</taxon>
        <taxon>Fabales</taxon>
        <taxon>Fabaceae</taxon>
        <taxon>Papilionoideae</taxon>
        <taxon>50 kb inversion clade</taxon>
        <taxon>dalbergioids sensu lato</taxon>
        <taxon>Dalbergieae</taxon>
        <taxon>Pterocarpus clade</taxon>
        <taxon>Stylosanthes</taxon>
    </lineage>
</organism>
<keyword evidence="3" id="KW-1185">Reference proteome</keyword>
<feature type="transmembrane region" description="Helical" evidence="1">
    <location>
        <begin position="81"/>
        <end position="99"/>
    </location>
</feature>
<keyword evidence="1" id="KW-0472">Membrane</keyword>
<comment type="caution">
    <text evidence="2">The sequence shown here is derived from an EMBL/GenBank/DDBJ whole genome shotgun (WGS) entry which is preliminary data.</text>
</comment>
<keyword evidence="1" id="KW-1133">Transmembrane helix</keyword>
<evidence type="ECO:0000256" key="1">
    <source>
        <dbReference type="SAM" id="Phobius"/>
    </source>
</evidence>
<name>A0ABU6R915_9FABA</name>
<dbReference type="EMBL" id="JASCZI010030276">
    <property type="protein sequence ID" value="MED6120450.1"/>
    <property type="molecule type" value="Genomic_DNA"/>
</dbReference>